<evidence type="ECO:0000313" key="1">
    <source>
        <dbReference type="EMBL" id="MCW3487803.1"/>
    </source>
</evidence>
<dbReference type="RefSeq" id="WP_264734608.1">
    <property type="nucleotide sequence ID" value="NZ_JAPDNR010000001.1"/>
</dbReference>
<evidence type="ECO:0000313" key="2">
    <source>
        <dbReference type="Proteomes" id="UP001207742"/>
    </source>
</evidence>
<proteinExistence type="predicted"/>
<protein>
    <submittedName>
        <fullName evidence="1">Papain-like cysteine peptidase</fullName>
    </submittedName>
</protein>
<sequence length="246" mass="29073">MNLNFKVLKSLAILAVKKTIWKSKLLFQRKVYISFGENCLTDNILDRHNLKSLTTAFSHGRSNIEYILQLEKANFEDFLNLGFLKYESVDGKSVPRLKKYTNIQNNYNELHMNGVEFTHHDVIKNSETRDKMHKRVVDLKKHLNKKEVYIFYHHRVCANSNFPLLLKHLNELKGIYSLNNKKTEIILFTQKIVNDNNRKLVYELTDNIHFFTFNTVNEWQGSNDDIFWAKCDEDLIKGMIDKVKTI</sequence>
<dbReference type="Pfam" id="PF08795">
    <property type="entry name" value="DUF1796"/>
    <property type="match status" value="1"/>
</dbReference>
<name>A0ABT3IUZ9_9BACT</name>
<organism evidence="1 2">
    <name type="scientific">Chitinophaga nivalis</name>
    <dbReference type="NCBI Taxonomy" id="2991709"/>
    <lineage>
        <taxon>Bacteria</taxon>
        <taxon>Pseudomonadati</taxon>
        <taxon>Bacteroidota</taxon>
        <taxon>Chitinophagia</taxon>
        <taxon>Chitinophagales</taxon>
        <taxon>Chitinophagaceae</taxon>
        <taxon>Chitinophaga</taxon>
    </lineage>
</organism>
<dbReference type="Proteomes" id="UP001207742">
    <property type="component" value="Unassembled WGS sequence"/>
</dbReference>
<accession>A0ABT3IUZ9</accession>
<dbReference type="InterPro" id="IPR014903">
    <property type="entry name" value="DUF1796"/>
</dbReference>
<comment type="caution">
    <text evidence="1">The sequence shown here is derived from an EMBL/GenBank/DDBJ whole genome shotgun (WGS) entry which is preliminary data.</text>
</comment>
<gene>
    <name evidence="1" type="ORF">OL497_28175</name>
</gene>
<keyword evidence="2" id="KW-1185">Reference proteome</keyword>
<reference evidence="1 2" key="1">
    <citation type="submission" date="2022-10" db="EMBL/GenBank/DDBJ databases">
        <title>Chitinophaga nivalis PC15 sp. nov., isolated from Pyeongchang county, South Korea.</title>
        <authorList>
            <person name="Trinh H.N."/>
        </authorList>
    </citation>
    <scope>NUCLEOTIDE SEQUENCE [LARGE SCALE GENOMIC DNA]</scope>
    <source>
        <strain evidence="1 2">PC14</strain>
    </source>
</reference>
<dbReference type="EMBL" id="JAPDNS010000002">
    <property type="protein sequence ID" value="MCW3487803.1"/>
    <property type="molecule type" value="Genomic_DNA"/>
</dbReference>